<comment type="similarity">
    <text evidence="1">Belongs to the FAH family.</text>
</comment>
<evidence type="ECO:0000256" key="2">
    <source>
        <dbReference type="ARBA" id="ARBA00022723"/>
    </source>
</evidence>
<sequence length="252" mass="27989">MKYCRFLDDNQVKYGMVDADRVIELVGSYNNEVSIPTDRVHFLNEVQLLCPVDPKQVIAIGLNYSDHAKEQNKKLPEEPMMFMVSPSAVIGPNDEIQLARDGHRIDYEAELAIVIGKEAKDVGEEDASSYIFGYTCANDISDRDLQKKDGQFTRAKSFRTYKPIGPWIETNLNPQSLSVRLKKNGEVKQDGTTKDMIHSIEKIIAAVTEVMTLYPGDVILTGTPAGVGPLCLGDEVEIDIDGIGQLRNKIIG</sequence>
<feature type="domain" description="Rv2993c-like N-terminal" evidence="4">
    <location>
        <begin position="1"/>
        <end position="51"/>
    </location>
</feature>
<dbReference type="InterPro" id="IPR018833">
    <property type="entry name" value="Rv2993c-like_N"/>
</dbReference>
<evidence type="ECO:0000313" key="5">
    <source>
        <dbReference type="EMBL" id="TCP26630.1"/>
    </source>
</evidence>
<keyword evidence="2" id="KW-0479">Metal-binding</keyword>
<dbReference type="GO" id="GO:0016853">
    <property type="term" value="F:isomerase activity"/>
    <property type="evidence" value="ECO:0007669"/>
    <property type="project" value="UniProtKB-ARBA"/>
</dbReference>
<dbReference type="AlphaFoldDB" id="A0A4R2NWZ4"/>
<dbReference type="RefSeq" id="WP_132746631.1">
    <property type="nucleotide sequence ID" value="NZ_SLXK01000019.1"/>
</dbReference>
<dbReference type="Pfam" id="PF01557">
    <property type="entry name" value="FAA_hydrolase"/>
    <property type="match status" value="1"/>
</dbReference>
<evidence type="ECO:0000313" key="6">
    <source>
        <dbReference type="Proteomes" id="UP000295416"/>
    </source>
</evidence>
<dbReference type="Pfam" id="PF10370">
    <property type="entry name" value="Rv2993c-like_N"/>
    <property type="match status" value="1"/>
</dbReference>
<dbReference type="FunFam" id="3.90.850.10:FF:000002">
    <property type="entry name" value="2-hydroxyhepta-2,4-diene-1,7-dioate isomerase"/>
    <property type="match status" value="1"/>
</dbReference>
<evidence type="ECO:0000259" key="4">
    <source>
        <dbReference type="Pfam" id="PF10370"/>
    </source>
</evidence>
<dbReference type="Gene3D" id="3.90.850.10">
    <property type="entry name" value="Fumarylacetoacetase-like, C-terminal domain"/>
    <property type="match status" value="1"/>
</dbReference>
<keyword evidence="6" id="KW-1185">Reference proteome</keyword>
<dbReference type="EMBL" id="SLXK01000019">
    <property type="protein sequence ID" value="TCP26630.1"/>
    <property type="molecule type" value="Genomic_DNA"/>
</dbReference>
<dbReference type="PANTHER" id="PTHR42796">
    <property type="entry name" value="FUMARYLACETOACETATE HYDROLASE DOMAIN-CONTAINING PROTEIN 2A-RELATED"/>
    <property type="match status" value="1"/>
</dbReference>
<dbReference type="OrthoDB" id="9805307at2"/>
<protein>
    <submittedName>
        <fullName evidence="5">2-keto-4-pentenoate hydratase/2-oxohepta-3-ene-1,7-dioic acid hydratase in catechol pathway</fullName>
    </submittedName>
</protein>
<evidence type="ECO:0000259" key="3">
    <source>
        <dbReference type="Pfam" id="PF01557"/>
    </source>
</evidence>
<feature type="domain" description="Fumarylacetoacetase-like C-terminal" evidence="3">
    <location>
        <begin position="57"/>
        <end position="250"/>
    </location>
</feature>
<evidence type="ECO:0000256" key="1">
    <source>
        <dbReference type="ARBA" id="ARBA00010211"/>
    </source>
</evidence>
<dbReference type="SUPFAM" id="SSF56529">
    <property type="entry name" value="FAH"/>
    <property type="match status" value="1"/>
</dbReference>
<dbReference type="Proteomes" id="UP000295416">
    <property type="component" value="Unassembled WGS sequence"/>
</dbReference>
<proteinExistence type="inferred from homology"/>
<dbReference type="InterPro" id="IPR051121">
    <property type="entry name" value="FAH"/>
</dbReference>
<name>A0A4R2NWZ4_9BACL</name>
<dbReference type="GO" id="GO:0046872">
    <property type="term" value="F:metal ion binding"/>
    <property type="evidence" value="ECO:0007669"/>
    <property type="project" value="UniProtKB-KW"/>
</dbReference>
<accession>A0A4R2NWZ4</accession>
<dbReference type="GO" id="GO:0019752">
    <property type="term" value="P:carboxylic acid metabolic process"/>
    <property type="evidence" value="ECO:0007669"/>
    <property type="project" value="UniProtKB-ARBA"/>
</dbReference>
<dbReference type="InterPro" id="IPR036663">
    <property type="entry name" value="Fumarylacetoacetase_C_sf"/>
</dbReference>
<dbReference type="PANTHER" id="PTHR42796:SF4">
    <property type="entry name" value="FUMARYLACETOACETATE HYDROLASE DOMAIN-CONTAINING PROTEIN 2A"/>
    <property type="match status" value="1"/>
</dbReference>
<gene>
    <name evidence="5" type="ORF">EV207_11961</name>
</gene>
<dbReference type="InterPro" id="IPR011234">
    <property type="entry name" value="Fumarylacetoacetase-like_C"/>
</dbReference>
<reference evidence="5 6" key="1">
    <citation type="submission" date="2019-03" db="EMBL/GenBank/DDBJ databases">
        <title>Genomic Encyclopedia of Type Strains, Phase IV (KMG-IV): sequencing the most valuable type-strain genomes for metagenomic binning, comparative biology and taxonomic classification.</title>
        <authorList>
            <person name="Goeker M."/>
        </authorList>
    </citation>
    <scope>NUCLEOTIDE SEQUENCE [LARGE SCALE GENOMIC DNA]</scope>
    <source>
        <strain evidence="5 6">DSM 19377</strain>
    </source>
</reference>
<comment type="caution">
    <text evidence="5">The sequence shown here is derived from an EMBL/GenBank/DDBJ whole genome shotgun (WGS) entry which is preliminary data.</text>
</comment>
<organism evidence="5 6">
    <name type="scientific">Scopulibacillus darangshiensis</name>
    <dbReference type="NCBI Taxonomy" id="442528"/>
    <lineage>
        <taxon>Bacteria</taxon>
        <taxon>Bacillati</taxon>
        <taxon>Bacillota</taxon>
        <taxon>Bacilli</taxon>
        <taxon>Bacillales</taxon>
        <taxon>Sporolactobacillaceae</taxon>
        <taxon>Scopulibacillus</taxon>
    </lineage>
</organism>